<reference evidence="1" key="1">
    <citation type="submission" date="2020-05" db="EMBL/GenBank/DDBJ databases">
        <authorList>
            <person name="Chiriac C."/>
            <person name="Salcher M."/>
            <person name="Ghai R."/>
            <person name="Kavagutti S V."/>
        </authorList>
    </citation>
    <scope>NUCLEOTIDE SEQUENCE</scope>
</reference>
<gene>
    <name evidence="1" type="ORF">UFOPK3402_01923</name>
</gene>
<organism evidence="1">
    <name type="scientific">freshwater metagenome</name>
    <dbReference type="NCBI Taxonomy" id="449393"/>
    <lineage>
        <taxon>unclassified sequences</taxon>
        <taxon>metagenomes</taxon>
        <taxon>ecological metagenomes</taxon>
    </lineage>
</organism>
<dbReference type="EMBL" id="CAFBLS010000316">
    <property type="protein sequence ID" value="CAB4886523.1"/>
    <property type="molecule type" value="Genomic_DNA"/>
</dbReference>
<dbReference type="SUPFAM" id="SSF82171">
    <property type="entry name" value="DPP6 N-terminal domain-like"/>
    <property type="match status" value="1"/>
</dbReference>
<evidence type="ECO:0000313" key="1">
    <source>
        <dbReference type="EMBL" id="CAB4886523.1"/>
    </source>
</evidence>
<dbReference type="AlphaFoldDB" id="A0A6J7F4U5"/>
<sequence>MNPRRIVAVLLGILALGLAGAPGALAAEDIVCTFKDKRFDEISGMAPSVRHPEVLWLHNDSGGGPRIFAVDATTCKTLATLTISGATARDFESIASGRDGQGRPVLWLGDIGDNLDSWSSVEILRIREPKKLRDRTVKAKTFAFTYADRPHNAEALLADPAGPRLWAVTKQLAHGSLYALPAPLRPGVVNIARPVRKEGGLITDGAISPNGDRYVLRDYVDAVIYDGLPPGREVARIHLPYQAQGEAISWTPDGLGLLVTSERDDRLIRVSVPLVLRPAGQVPAEGR</sequence>
<accession>A0A6J7F4U5</accession>
<protein>
    <submittedName>
        <fullName evidence="1">Unannotated protein</fullName>
    </submittedName>
</protein>
<name>A0A6J7F4U5_9ZZZZ</name>
<proteinExistence type="predicted"/>